<dbReference type="AlphaFoldDB" id="A0A0F8WSL0"/>
<reference evidence="1" key="1">
    <citation type="journal article" date="2015" name="Nature">
        <title>Complex archaea that bridge the gap between prokaryotes and eukaryotes.</title>
        <authorList>
            <person name="Spang A."/>
            <person name="Saw J.H."/>
            <person name="Jorgensen S.L."/>
            <person name="Zaremba-Niedzwiedzka K."/>
            <person name="Martijn J."/>
            <person name="Lind A.E."/>
            <person name="van Eijk R."/>
            <person name="Schleper C."/>
            <person name="Guy L."/>
            <person name="Ettema T.J."/>
        </authorList>
    </citation>
    <scope>NUCLEOTIDE SEQUENCE</scope>
</reference>
<proteinExistence type="predicted"/>
<organism evidence="1">
    <name type="scientific">marine sediment metagenome</name>
    <dbReference type="NCBI Taxonomy" id="412755"/>
    <lineage>
        <taxon>unclassified sequences</taxon>
        <taxon>metagenomes</taxon>
        <taxon>ecological metagenomes</taxon>
    </lineage>
</organism>
<protein>
    <submittedName>
        <fullName evidence="1">Uncharacterized protein</fullName>
    </submittedName>
</protein>
<evidence type="ECO:0000313" key="1">
    <source>
        <dbReference type="EMBL" id="KKK59862.1"/>
    </source>
</evidence>
<accession>A0A0F8WSL0</accession>
<name>A0A0F8WSL0_9ZZZZ</name>
<sequence length="52" mass="5433">GLSRGNIDNLLAGRPIHKVKVPGYDGELIIMFGETEAVLADAARALSPEADA</sequence>
<gene>
    <name evidence="1" type="ORF">LCGC14_3030100</name>
</gene>
<dbReference type="EMBL" id="LAZR01063252">
    <property type="protein sequence ID" value="KKK59862.1"/>
    <property type="molecule type" value="Genomic_DNA"/>
</dbReference>
<feature type="non-terminal residue" evidence="1">
    <location>
        <position position="1"/>
    </location>
</feature>
<comment type="caution">
    <text evidence="1">The sequence shown here is derived from an EMBL/GenBank/DDBJ whole genome shotgun (WGS) entry which is preliminary data.</text>
</comment>